<evidence type="ECO:0000313" key="2">
    <source>
        <dbReference type="Proteomes" id="UP000789901"/>
    </source>
</evidence>
<evidence type="ECO:0000313" key="1">
    <source>
        <dbReference type="EMBL" id="CAG8856352.1"/>
    </source>
</evidence>
<proteinExistence type="predicted"/>
<organism evidence="1 2">
    <name type="scientific">Gigaspora margarita</name>
    <dbReference type="NCBI Taxonomy" id="4874"/>
    <lineage>
        <taxon>Eukaryota</taxon>
        <taxon>Fungi</taxon>
        <taxon>Fungi incertae sedis</taxon>
        <taxon>Mucoromycota</taxon>
        <taxon>Glomeromycotina</taxon>
        <taxon>Glomeromycetes</taxon>
        <taxon>Diversisporales</taxon>
        <taxon>Gigasporaceae</taxon>
        <taxon>Gigaspora</taxon>
    </lineage>
</organism>
<reference evidence="1 2" key="1">
    <citation type="submission" date="2021-06" db="EMBL/GenBank/DDBJ databases">
        <authorList>
            <person name="Kallberg Y."/>
            <person name="Tangrot J."/>
            <person name="Rosling A."/>
        </authorList>
    </citation>
    <scope>NUCLEOTIDE SEQUENCE [LARGE SCALE GENOMIC DNA]</scope>
    <source>
        <strain evidence="1 2">120-4 pot B 10/14</strain>
    </source>
</reference>
<dbReference type="EMBL" id="CAJVQB010159060">
    <property type="protein sequence ID" value="CAG8856352.1"/>
    <property type="molecule type" value="Genomic_DNA"/>
</dbReference>
<accession>A0ABN7XM08</accession>
<feature type="non-terminal residue" evidence="1">
    <location>
        <position position="137"/>
    </location>
</feature>
<keyword evidence="2" id="KW-1185">Reference proteome</keyword>
<name>A0ABN7XM08_GIGMA</name>
<comment type="caution">
    <text evidence="1">The sequence shown here is derived from an EMBL/GenBank/DDBJ whole genome shotgun (WGS) entry which is preliminary data.</text>
</comment>
<feature type="non-terminal residue" evidence="1">
    <location>
        <position position="1"/>
    </location>
</feature>
<sequence length="137" mass="16275">MSEIRKCGNCSSTDSVRFRPLKEEKWREAEHRGLIKDKWEEGIILCNKCYMNYVENPLKRTAKRIKISVQEVESSIREETQIPVNEEVEAVNEELSIVDLIRVIETMAKIFYNREHVMNKSPIYSYDELQEEFQTNE</sequence>
<protein>
    <submittedName>
        <fullName evidence="1">32552_t:CDS:1</fullName>
    </submittedName>
</protein>
<gene>
    <name evidence="1" type="ORF">GMARGA_LOCUS45173</name>
</gene>
<dbReference type="Proteomes" id="UP000789901">
    <property type="component" value="Unassembled WGS sequence"/>
</dbReference>